<feature type="compositionally biased region" description="Basic and acidic residues" evidence="1">
    <location>
        <begin position="502"/>
        <end position="536"/>
    </location>
</feature>
<gene>
    <name evidence="2" type="ORF">Tci_048801</name>
</gene>
<protein>
    <submittedName>
        <fullName evidence="2">Uncharacterized protein</fullName>
    </submittedName>
</protein>
<reference evidence="2" key="1">
    <citation type="journal article" date="2019" name="Sci. Rep.">
        <title>Draft genome of Tanacetum cinerariifolium, the natural source of mosquito coil.</title>
        <authorList>
            <person name="Yamashiro T."/>
            <person name="Shiraishi A."/>
            <person name="Satake H."/>
            <person name="Nakayama K."/>
        </authorList>
    </citation>
    <scope>NUCLEOTIDE SEQUENCE</scope>
</reference>
<feature type="region of interest" description="Disordered" evidence="1">
    <location>
        <begin position="38"/>
        <end position="89"/>
    </location>
</feature>
<name>A0A6L2MS77_TANCI</name>
<feature type="compositionally biased region" description="Basic and acidic residues" evidence="1">
    <location>
        <begin position="483"/>
        <end position="492"/>
    </location>
</feature>
<feature type="region of interest" description="Disordered" evidence="1">
    <location>
        <begin position="483"/>
        <end position="536"/>
    </location>
</feature>
<proteinExistence type="predicted"/>
<feature type="compositionally biased region" description="Polar residues" evidence="1">
    <location>
        <begin position="51"/>
        <end position="84"/>
    </location>
</feature>
<accession>A0A6L2MS77</accession>
<sequence length="551" mass="62073">MIIDGMLRNLDNVSDKFLMYPRLSIKRGSDSLVRATTTASSLKAERDSGNIDKTQTKATSNELSSQGTSSGDGPRSQDTIGDTSAHTRYERVSKMSTDSLLAGVNTPRSDRDSLKHIELMKICTTLQKKVLDLEDALKRTKTAQQTKIDDVEEEEVVEVVIIAKMLIDTVVDDAQVTTAIVDILVSVVETIVTTAPTITAESTKTNVEVTQGSKRKRVMIQELKETITTTTKTVSSQQPQIRLSIKRGSDSLVRATTTASSLKAERDSGDGPRSQDTIGDTSVHTRYERVSKMSMDSLLAGVNTPRSDRDSLKHIELMKICTTLQKKVLDLEDALKRTKTAQQTKIDGLERRVKKLEKKHMSRTHKLKRLYKVGLTAREEEVVEVVITAKMLIDTVVDAAQVTTAIVDIPGSKRKRVMIQEPKETTTTKIVSSQQPQDDIQAKINADAQLAQRLHEEEQLQFTDAEKAKLFMEFMEKGKKFFAAKRDKEKRNKPPTKAQQRNKVETAQESSSKRERDELEQERSKKQKMDDDKESKDLRSVWKFYQMMEMM</sequence>
<comment type="caution">
    <text evidence="2">The sequence shown here is derived from an EMBL/GenBank/DDBJ whole genome shotgun (WGS) entry which is preliminary data.</text>
</comment>
<dbReference type="AlphaFoldDB" id="A0A6L2MS77"/>
<evidence type="ECO:0000313" key="2">
    <source>
        <dbReference type="EMBL" id="GEU76823.1"/>
    </source>
</evidence>
<dbReference type="EMBL" id="BKCJ010007351">
    <property type="protein sequence ID" value="GEU76823.1"/>
    <property type="molecule type" value="Genomic_DNA"/>
</dbReference>
<organism evidence="2">
    <name type="scientific">Tanacetum cinerariifolium</name>
    <name type="common">Dalmatian daisy</name>
    <name type="synonym">Chrysanthemum cinerariifolium</name>
    <dbReference type="NCBI Taxonomy" id="118510"/>
    <lineage>
        <taxon>Eukaryota</taxon>
        <taxon>Viridiplantae</taxon>
        <taxon>Streptophyta</taxon>
        <taxon>Embryophyta</taxon>
        <taxon>Tracheophyta</taxon>
        <taxon>Spermatophyta</taxon>
        <taxon>Magnoliopsida</taxon>
        <taxon>eudicotyledons</taxon>
        <taxon>Gunneridae</taxon>
        <taxon>Pentapetalae</taxon>
        <taxon>asterids</taxon>
        <taxon>campanulids</taxon>
        <taxon>Asterales</taxon>
        <taxon>Asteraceae</taxon>
        <taxon>Asteroideae</taxon>
        <taxon>Anthemideae</taxon>
        <taxon>Anthemidinae</taxon>
        <taxon>Tanacetum</taxon>
    </lineage>
</organism>
<evidence type="ECO:0000256" key="1">
    <source>
        <dbReference type="SAM" id="MobiDB-lite"/>
    </source>
</evidence>
<feature type="region of interest" description="Disordered" evidence="1">
    <location>
        <begin position="256"/>
        <end position="282"/>
    </location>
</feature>